<comment type="function">
    <text evidence="15">Catalyzes the reversible epimerization of D-ribulose 5-phosphate to D-xylulose 5-phosphate.</text>
</comment>
<evidence type="ECO:0000256" key="2">
    <source>
        <dbReference type="ARBA" id="ARBA00001936"/>
    </source>
</evidence>
<comment type="cofactor">
    <cofactor evidence="2">
        <name>Mn(2+)</name>
        <dbReference type="ChEBI" id="CHEBI:29035"/>
    </cofactor>
</comment>
<evidence type="ECO:0000256" key="6">
    <source>
        <dbReference type="ARBA" id="ARBA00009541"/>
    </source>
</evidence>
<evidence type="ECO:0000256" key="5">
    <source>
        <dbReference type="ARBA" id="ARBA00004229"/>
    </source>
</evidence>
<dbReference type="InterPro" id="IPR000056">
    <property type="entry name" value="Ribul_P_3_epim-like"/>
</dbReference>
<dbReference type="GO" id="GO:0006163">
    <property type="term" value="P:purine nucleotide metabolic process"/>
    <property type="evidence" value="ECO:0007669"/>
    <property type="project" value="UniProtKB-ARBA"/>
</dbReference>
<dbReference type="GO" id="GO:0004750">
    <property type="term" value="F:D-ribulose-phosphate 3-epimerase activity"/>
    <property type="evidence" value="ECO:0007669"/>
    <property type="project" value="UniProtKB-EC"/>
</dbReference>
<keyword evidence="17" id="KW-1185">Reference proteome</keyword>
<dbReference type="FunFam" id="3.20.20.70:FF:000191">
    <property type="entry name" value="ribulose-phosphate 3-epimerase isoform X2"/>
    <property type="match status" value="1"/>
</dbReference>
<evidence type="ECO:0000256" key="14">
    <source>
        <dbReference type="ARBA" id="ARBA00023277"/>
    </source>
</evidence>
<comment type="subunit">
    <text evidence="7">Homodimer.</text>
</comment>
<protein>
    <recommendedName>
        <fullName evidence="8">ribulose-phosphate 3-epimerase</fullName>
        <ecNumber evidence="8">5.1.3.1</ecNumber>
    </recommendedName>
</protein>
<keyword evidence="14" id="KW-0119">Carbohydrate metabolism</keyword>
<dbReference type="NCBIfam" id="NF004076">
    <property type="entry name" value="PRK05581.1-4"/>
    <property type="match status" value="1"/>
</dbReference>
<evidence type="ECO:0000256" key="4">
    <source>
        <dbReference type="ARBA" id="ARBA00001954"/>
    </source>
</evidence>
<keyword evidence="10" id="KW-0862">Zinc</keyword>
<comment type="cofactor">
    <cofactor evidence="4">
        <name>Fe(2+)</name>
        <dbReference type="ChEBI" id="CHEBI:29033"/>
    </cofactor>
</comment>
<evidence type="ECO:0000256" key="13">
    <source>
        <dbReference type="ARBA" id="ARBA00023235"/>
    </source>
</evidence>
<evidence type="ECO:0000256" key="9">
    <source>
        <dbReference type="ARBA" id="ARBA00022723"/>
    </source>
</evidence>
<accession>A0A7J7ILY1</accession>
<keyword evidence="12" id="KW-0464">Manganese</keyword>
<evidence type="ECO:0000256" key="15">
    <source>
        <dbReference type="ARBA" id="ARBA00057323"/>
    </source>
</evidence>
<keyword evidence="9" id="KW-0479">Metal-binding</keyword>
<evidence type="ECO:0000313" key="16">
    <source>
        <dbReference type="EMBL" id="KAF6004122.1"/>
    </source>
</evidence>
<dbReference type="Pfam" id="PF00834">
    <property type="entry name" value="Ribul_P_3_epim"/>
    <property type="match status" value="1"/>
</dbReference>
<dbReference type="GO" id="GO:1901135">
    <property type="term" value="P:carbohydrate derivative metabolic process"/>
    <property type="evidence" value="ECO:0007669"/>
    <property type="project" value="UniProtKB-ARBA"/>
</dbReference>
<keyword evidence="11" id="KW-0408">Iron</keyword>
<evidence type="ECO:0000256" key="10">
    <source>
        <dbReference type="ARBA" id="ARBA00022833"/>
    </source>
</evidence>
<evidence type="ECO:0000256" key="12">
    <source>
        <dbReference type="ARBA" id="ARBA00023211"/>
    </source>
</evidence>
<reference evidence="16 17" key="1">
    <citation type="journal article" date="2020" name="J. Phycol.">
        <title>Comparative genome analysis reveals Cyanidiococcus gen. nov., a new extremophilic red algal genus sister to Cyanidioschyzon (Cyanidioschyzonaceae, Rhodophyta).</title>
        <authorList>
            <person name="Liu S.-L."/>
            <person name="Chiang Y.-R."/>
            <person name="Yoon H.S."/>
            <person name="Fu H.-Y."/>
        </authorList>
    </citation>
    <scope>NUCLEOTIDE SEQUENCE [LARGE SCALE GENOMIC DNA]</scope>
    <source>
        <strain evidence="16 17">THAL066</strain>
    </source>
</reference>
<keyword evidence="13" id="KW-0413">Isomerase</keyword>
<dbReference type="SUPFAM" id="SSF51366">
    <property type="entry name" value="Ribulose-phoshate binding barrel"/>
    <property type="match status" value="1"/>
</dbReference>
<dbReference type="GO" id="GO:0006091">
    <property type="term" value="P:generation of precursor metabolites and energy"/>
    <property type="evidence" value="ECO:0007669"/>
    <property type="project" value="UniProtKB-ARBA"/>
</dbReference>
<comment type="caution">
    <text evidence="16">The sequence shown here is derived from an EMBL/GenBank/DDBJ whole genome shotgun (WGS) entry which is preliminary data.</text>
</comment>
<comment type="cofactor">
    <cofactor evidence="3">
        <name>Zn(2+)</name>
        <dbReference type="ChEBI" id="CHEBI:29105"/>
    </cofactor>
</comment>
<dbReference type="EMBL" id="VWRR01000004">
    <property type="protein sequence ID" value="KAF6004122.1"/>
    <property type="molecule type" value="Genomic_DNA"/>
</dbReference>
<dbReference type="EC" id="5.1.3.1" evidence="8"/>
<dbReference type="GO" id="GO:0046496">
    <property type="term" value="P:nicotinamide nucleotide metabolic process"/>
    <property type="evidence" value="ECO:0007669"/>
    <property type="project" value="UniProtKB-ARBA"/>
</dbReference>
<evidence type="ECO:0000256" key="3">
    <source>
        <dbReference type="ARBA" id="ARBA00001947"/>
    </source>
</evidence>
<comment type="similarity">
    <text evidence="6">Belongs to the ribulose-phosphate 3-epimerase family.</text>
</comment>
<name>A0A7J7ILY1_9RHOD</name>
<proteinExistence type="inferred from homology"/>
<comment type="subcellular location">
    <subcellularLocation>
        <location evidence="5">Plastid</location>
        <location evidence="5">Chloroplast</location>
    </subcellularLocation>
</comment>
<comment type="catalytic activity">
    <reaction evidence="1">
        <text>D-ribulose 5-phosphate = D-xylulose 5-phosphate</text>
        <dbReference type="Rhea" id="RHEA:13677"/>
        <dbReference type="ChEBI" id="CHEBI:57737"/>
        <dbReference type="ChEBI" id="CHEBI:58121"/>
        <dbReference type="EC" id="5.1.3.1"/>
    </reaction>
</comment>
<dbReference type="AlphaFoldDB" id="A0A7J7ILY1"/>
<evidence type="ECO:0000256" key="11">
    <source>
        <dbReference type="ARBA" id="ARBA00023004"/>
    </source>
</evidence>
<organism evidence="16 17">
    <name type="scientific">Cyanidiococcus yangmingshanensis</name>
    <dbReference type="NCBI Taxonomy" id="2690220"/>
    <lineage>
        <taxon>Eukaryota</taxon>
        <taxon>Rhodophyta</taxon>
        <taxon>Bangiophyceae</taxon>
        <taxon>Cyanidiales</taxon>
        <taxon>Cyanidiaceae</taxon>
        <taxon>Cyanidiococcus</taxon>
    </lineage>
</organism>
<dbReference type="CDD" id="cd00429">
    <property type="entry name" value="RPE"/>
    <property type="match status" value="1"/>
</dbReference>
<evidence type="ECO:0000256" key="7">
    <source>
        <dbReference type="ARBA" id="ARBA00011738"/>
    </source>
</evidence>
<dbReference type="GO" id="GO:0009507">
    <property type="term" value="C:chloroplast"/>
    <property type="evidence" value="ECO:0007669"/>
    <property type="project" value="UniProtKB-SubCell"/>
</dbReference>
<dbReference type="Proteomes" id="UP000530660">
    <property type="component" value="Unassembled WGS sequence"/>
</dbReference>
<sequence length="238" mass="25437">MPDERPVAIVAPSLLSCDFGNLGAEAKRMLAAGADWLHVDVMDGHFVDNLTLGPVVYQGLRRAVGDAVFLDCHFMTTAPSFWVEAFARVNGHSDQANMGCTFHYEVFGEDGLPLALELCRRIRALSARPAVAIRPSTPAQAVLPLLEEAAVDMVLVMTVEPGHGGQRFMPECLSKAVFLRERYPNLDIQVDGGITPETAKSAAQAGCNVLVSGSAIFGAGPNASQVIAALREAVERVH</sequence>
<gene>
    <name evidence="16" type="ORF">F1559_002046</name>
</gene>
<dbReference type="InterPro" id="IPR011060">
    <property type="entry name" value="RibuloseP-bd_barrel"/>
</dbReference>
<dbReference type="OrthoDB" id="1927044at2759"/>
<dbReference type="InterPro" id="IPR013785">
    <property type="entry name" value="Aldolase_TIM"/>
</dbReference>
<dbReference type="GO" id="GO:0005975">
    <property type="term" value="P:carbohydrate metabolic process"/>
    <property type="evidence" value="ECO:0007669"/>
    <property type="project" value="InterPro"/>
</dbReference>
<dbReference type="Gene3D" id="3.20.20.70">
    <property type="entry name" value="Aldolase class I"/>
    <property type="match status" value="1"/>
</dbReference>
<evidence type="ECO:0000256" key="8">
    <source>
        <dbReference type="ARBA" id="ARBA00013188"/>
    </source>
</evidence>
<dbReference type="PROSITE" id="PS01085">
    <property type="entry name" value="RIBUL_P_3_EPIMER_1"/>
    <property type="match status" value="1"/>
</dbReference>
<dbReference type="GO" id="GO:0046872">
    <property type="term" value="F:metal ion binding"/>
    <property type="evidence" value="ECO:0007669"/>
    <property type="project" value="UniProtKB-KW"/>
</dbReference>
<dbReference type="PANTHER" id="PTHR11749">
    <property type="entry name" value="RIBULOSE-5-PHOSPHATE-3-EPIMERASE"/>
    <property type="match status" value="1"/>
</dbReference>
<dbReference type="PROSITE" id="PS51257">
    <property type="entry name" value="PROKAR_LIPOPROTEIN"/>
    <property type="match status" value="1"/>
</dbReference>
<evidence type="ECO:0000256" key="1">
    <source>
        <dbReference type="ARBA" id="ARBA00001782"/>
    </source>
</evidence>
<evidence type="ECO:0000313" key="17">
    <source>
        <dbReference type="Proteomes" id="UP000530660"/>
    </source>
</evidence>